<reference evidence="1 2" key="1">
    <citation type="submission" date="2020-06" db="EMBL/GenBank/DDBJ databases">
        <title>Genome sequence of Rhizobium sp strain ADMK78.</title>
        <authorList>
            <person name="Rahi P."/>
        </authorList>
    </citation>
    <scope>NUCLEOTIDE SEQUENCE [LARGE SCALE GENOMIC DNA]</scope>
    <source>
        <strain evidence="1 2">ADMK78</strain>
    </source>
</reference>
<dbReference type="RefSeq" id="WP_138288865.1">
    <property type="nucleotide sequence ID" value="NZ_CP058350.1"/>
</dbReference>
<protein>
    <submittedName>
        <fullName evidence="1">OsmC family protein</fullName>
    </submittedName>
</protein>
<dbReference type="EMBL" id="CP058350">
    <property type="protein sequence ID" value="QLF68236.1"/>
    <property type="molecule type" value="Genomic_DNA"/>
</dbReference>
<sequence length="152" mass="16231">MAVGKDRPIGAVATLGARGYPHIRSRTGGEIRIATGAEEAGFNPLDLLLAALASCLSMSVRIAAREHGQNSYLTEVTVDVTAEKDAADKSRLSAIYADIVVTGELSADMLDHIVQRADDLCTVSNALAIHPIITVRNECFREVEASIDPDDR</sequence>
<proteinExistence type="predicted"/>
<evidence type="ECO:0000313" key="2">
    <source>
        <dbReference type="Proteomes" id="UP000308530"/>
    </source>
</evidence>
<evidence type="ECO:0000313" key="1">
    <source>
        <dbReference type="EMBL" id="QLF68236.1"/>
    </source>
</evidence>
<dbReference type="Gene3D" id="3.30.300.20">
    <property type="match status" value="1"/>
</dbReference>
<dbReference type="Pfam" id="PF02566">
    <property type="entry name" value="OsmC"/>
    <property type="match status" value="1"/>
</dbReference>
<dbReference type="InterPro" id="IPR003718">
    <property type="entry name" value="OsmC/Ohr_fam"/>
</dbReference>
<dbReference type="PANTHER" id="PTHR34352">
    <property type="entry name" value="PROTEIN YHFA"/>
    <property type="match status" value="1"/>
</dbReference>
<keyword evidence="2" id="KW-1185">Reference proteome</keyword>
<dbReference type="PANTHER" id="PTHR34352:SF1">
    <property type="entry name" value="PROTEIN YHFA"/>
    <property type="match status" value="1"/>
</dbReference>
<dbReference type="SUPFAM" id="SSF82784">
    <property type="entry name" value="OsmC-like"/>
    <property type="match status" value="1"/>
</dbReference>
<organism evidence="1 2">
    <name type="scientific">Peteryoungia desertarenae</name>
    <dbReference type="NCBI Taxonomy" id="1813451"/>
    <lineage>
        <taxon>Bacteria</taxon>
        <taxon>Pseudomonadati</taxon>
        <taxon>Pseudomonadota</taxon>
        <taxon>Alphaproteobacteria</taxon>
        <taxon>Hyphomicrobiales</taxon>
        <taxon>Rhizobiaceae</taxon>
        <taxon>Peteryoungia</taxon>
    </lineage>
</organism>
<dbReference type="Proteomes" id="UP000308530">
    <property type="component" value="Chromosome"/>
</dbReference>
<dbReference type="InterPro" id="IPR015946">
    <property type="entry name" value="KH_dom-like_a/b"/>
</dbReference>
<dbReference type="InterPro" id="IPR036102">
    <property type="entry name" value="OsmC/Ohrsf"/>
</dbReference>
<accession>A0ABX6QIQ1</accession>
<name>A0ABX6QIQ1_9HYPH</name>
<gene>
    <name evidence="1" type="ORF">FE840_000965</name>
</gene>